<protein>
    <submittedName>
        <fullName evidence="2">Uncharacterized protein</fullName>
    </submittedName>
</protein>
<reference evidence="2 3" key="1">
    <citation type="submission" date="2023-05" db="EMBL/GenBank/DDBJ databases">
        <title>B98-5 Cell Line De Novo Hybrid Assembly: An Optical Mapping Approach.</title>
        <authorList>
            <person name="Kananen K."/>
            <person name="Auerbach J.A."/>
            <person name="Kautto E."/>
            <person name="Blachly J.S."/>
        </authorList>
    </citation>
    <scope>NUCLEOTIDE SEQUENCE [LARGE SCALE GENOMIC DNA]</scope>
    <source>
        <strain evidence="2">B95-8</strain>
        <tissue evidence="2">Cell line</tissue>
    </source>
</reference>
<proteinExistence type="predicted"/>
<feature type="non-terminal residue" evidence="2">
    <location>
        <position position="55"/>
    </location>
</feature>
<comment type="caution">
    <text evidence="2">The sequence shown here is derived from an EMBL/GenBank/DDBJ whole genome shotgun (WGS) entry which is preliminary data.</text>
</comment>
<evidence type="ECO:0000313" key="3">
    <source>
        <dbReference type="Proteomes" id="UP001266305"/>
    </source>
</evidence>
<evidence type="ECO:0000256" key="1">
    <source>
        <dbReference type="SAM" id="MobiDB-lite"/>
    </source>
</evidence>
<keyword evidence="3" id="KW-1185">Reference proteome</keyword>
<sequence length="55" mass="6016">TQDRKGSGSMEDRAMQIQDRQESFPDEEQGHGRPRAGRGVLPMEDTATADPGQMG</sequence>
<feature type="non-terminal residue" evidence="2">
    <location>
        <position position="1"/>
    </location>
</feature>
<gene>
    <name evidence="2" type="ORF">P7K49_007470</name>
</gene>
<feature type="compositionally biased region" description="Basic and acidic residues" evidence="1">
    <location>
        <begin position="1"/>
        <end position="31"/>
    </location>
</feature>
<dbReference type="EMBL" id="JASSZA010000004">
    <property type="protein sequence ID" value="KAK2113204.1"/>
    <property type="molecule type" value="Genomic_DNA"/>
</dbReference>
<feature type="region of interest" description="Disordered" evidence="1">
    <location>
        <begin position="1"/>
        <end position="55"/>
    </location>
</feature>
<dbReference type="Proteomes" id="UP001266305">
    <property type="component" value="Unassembled WGS sequence"/>
</dbReference>
<organism evidence="2 3">
    <name type="scientific">Saguinus oedipus</name>
    <name type="common">Cotton-top tamarin</name>
    <name type="synonym">Oedipomidas oedipus</name>
    <dbReference type="NCBI Taxonomy" id="9490"/>
    <lineage>
        <taxon>Eukaryota</taxon>
        <taxon>Metazoa</taxon>
        <taxon>Chordata</taxon>
        <taxon>Craniata</taxon>
        <taxon>Vertebrata</taxon>
        <taxon>Euteleostomi</taxon>
        <taxon>Mammalia</taxon>
        <taxon>Eutheria</taxon>
        <taxon>Euarchontoglires</taxon>
        <taxon>Primates</taxon>
        <taxon>Haplorrhini</taxon>
        <taxon>Platyrrhini</taxon>
        <taxon>Cebidae</taxon>
        <taxon>Callitrichinae</taxon>
        <taxon>Saguinus</taxon>
    </lineage>
</organism>
<name>A0ABQ9VUY9_SAGOE</name>
<accession>A0ABQ9VUY9</accession>
<evidence type="ECO:0000313" key="2">
    <source>
        <dbReference type="EMBL" id="KAK2113204.1"/>
    </source>
</evidence>